<feature type="binding site" evidence="8">
    <location>
        <position position="104"/>
    </location>
    <ligand>
        <name>S-adenosyl-L-methionine</name>
        <dbReference type="ChEBI" id="CHEBI:59789"/>
    </ligand>
</feature>
<dbReference type="InterPro" id="IPR029063">
    <property type="entry name" value="SAM-dependent_MTases_sf"/>
</dbReference>
<dbReference type="GO" id="GO:0002181">
    <property type="term" value="P:cytoplasmic translation"/>
    <property type="evidence" value="ECO:0007669"/>
    <property type="project" value="UniProtKB-UniRule"/>
</dbReference>
<keyword evidence="3 8" id="KW-0489">Methyltransferase</keyword>
<gene>
    <name evidence="11" type="ORF">EAUS1353_LOCUS1384</name>
</gene>
<feature type="domain" description="Ribosomal RNA methyltransferase FtsJ" evidence="10">
    <location>
        <begin position="21"/>
        <end position="212"/>
    </location>
</feature>
<evidence type="ECO:0000256" key="3">
    <source>
        <dbReference type="ARBA" id="ARBA00022603"/>
    </source>
</evidence>
<dbReference type="PANTHER" id="PTHR10920:SF12">
    <property type="entry name" value="TRNA (CYTIDINE(32)_GUANOSINE(34)-2'-O)-METHYLTRANSFERASE-RELATED"/>
    <property type="match status" value="1"/>
</dbReference>
<comment type="function">
    <text evidence="8">Methylates the 2'-O-ribose of nucleotides at positions 32 and 34 of the tRNA anticodon loop of substrate tRNAs.</text>
</comment>
<keyword evidence="5 8" id="KW-0949">S-adenosyl-L-methionine</keyword>
<dbReference type="AlphaFoldDB" id="A0A7S1TL31"/>
<dbReference type="SUPFAM" id="SSF53335">
    <property type="entry name" value="S-adenosyl-L-methionine-dependent methyltransferases"/>
    <property type="match status" value="1"/>
</dbReference>
<dbReference type="PANTHER" id="PTHR10920">
    <property type="entry name" value="RIBOSOMAL RNA METHYLTRANSFERASE"/>
    <property type="match status" value="1"/>
</dbReference>
<evidence type="ECO:0000256" key="7">
    <source>
        <dbReference type="ARBA" id="ARBA00048902"/>
    </source>
</evidence>
<dbReference type="HAMAP" id="MF_01547">
    <property type="entry name" value="RNA_methyltr_E"/>
    <property type="match status" value="1"/>
</dbReference>
<protein>
    <recommendedName>
        <fullName evidence="8">Putative tRNA (cytidine(32)/guanosine(34)-2'-O)-methyltransferase</fullName>
        <ecNumber evidence="8">2.1.1.205</ecNumber>
    </recommendedName>
    <alternativeName>
        <fullName evidence="8">2'-O-ribose RNA methyltransferase TRM7 homolog</fullName>
    </alternativeName>
</protein>
<dbReference type="GO" id="GO:0005737">
    <property type="term" value="C:cytoplasm"/>
    <property type="evidence" value="ECO:0007669"/>
    <property type="project" value="UniProtKB-SubCell"/>
</dbReference>
<name>A0A7S1TL31_9RHOD</name>
<keyword evidence="4 8" id="KW-0808">Transferase</keyword>
<dbReference type="HAMAP" id="MF_03162">
    <property type="entry name" value="RNA_methyltr_E_TRM7"/>
    <property type="match status" value="1"/>
</dbReference>
<feature type="binding site" evidence="8">
    <location>
        <position position="55"/>
    </location>
    <ligand>
        <name>S-adenosyl-L-methionine</name>
        <dbReference type="ChEBI" id="CHEBI:59789"/>
    </ligand>
</feature>
<evidence type="ECO:0000259" key="10">
    <source>
        <dbReference type="Pfam" id="PF01728"/>
    </source>
</evidence>
<evidence type="ECO:0000256" key="6">
    <source>
        <dbReference type="ARBA" id="ARBA00022694"/>
    </source>
</evidence>
<dbReference type="GO" id="GO:0002128">
    <property type="term" value="P:tRNA nucleoside ribose methylation"/>
    <property type="evidence" value="ECO:0007669"/>
    <property type="project" value="UniProtKB-UniRule"/>
</dbReference>
<dbReference type="GO" id="GO:0106340">
    <property type="term" value="F:tRNA (guanosine(34)-2'-O)-methyltransferase activity"/>
    <property type="evidence" value="ECO:0007669"/>
    <property type="project" value="UniProtKB-ARBA"/>
</dbReference>
<sequence>MGRRSKDKRDVYYRKAKQVGYRARSAFKLLQLDARFDFFRDACRVVDLCAAPGSWSQVVAQRMDELGRGAALGPGGETKDRACVVAVDLQEMAPIQGVHILQGDITQEATIERISSRFDGALADIVISDGAPDVTGVHDIDEYVQAELIFAALGVAVRLLKEGGTFVAKVFRQQDTELLYGRLRVFFTDVVIAKPQSSRNSSIEAFVVCREFTLPPNFERSVPFRQGLWREQHCNHSQSAPNAQSGDDETPAREHRIAGAREILMPFVACGDLSAFDADMNYDLSDSDPDLAPLAPVQPPINPPYAHALAQLRLSSNQNHAS</sequence>
<feature type="binding site" evidence="8">
    <location>
        <position position="88"/>
    </location>
    <ligand>
        <name>S-adenosyl-L-methionine</name>
        <dbReference type="ChEBI" id="CHEBI:59789"/>
    </ligand>
</feature>
<accession>A0A7S1TL31</accession>
<dbReference type="InterPro" id="IPR028590">
    <property type="entry name" value="RNA_methyltr_E_TRM7"/>
</dbReference>
<reference evidence="11" key="1">
    <citation type="submission" date="2021-01" db="EMBL/GenBank/DDBJ databases">
        <authorList>
            <person name="Corre E."/>
            <person name="Pelletier E."/>
            <person name="Niang G."/>
            <person name="Scheremetjew M."/>
            <person name="Finn R."/>
            <person name="Kale V."/>
            <person name="Holt S."/>
            <person name="Cochrane G."/>
            <person name="Meng A."/>
            <person name="Brown T."/>
            <person name="Cohen L."/>
        </authorList>
    </citation>
    <scope>NUCLEOTIDE SEQUENCE</scope>
    <source>
        <strain evidence="11">CCMP3124</strain>
    </source>
</reference>
<evidence type="ECO:0000313" key="11">
    <source>
        <dbReference type="EMBL" id="CAD9239646.1"/>
    </source>
</evidence>
<keyword evidence="2" id="KW-0698">rRNA processing</keyword>
<evidence type="ECO:0000256" key="2">
    <source>
        <dbReference type="ARBA" id="ARBA00022552"/>
    </source>
</evidence>
<feature type="binding site" evidence="8">
    <location>
        <position position="53"/>
    </location>
    <ligand>
        <name>S-adenosyl-L-methionine</name>
        <dbReference type="ChEBI" id="CHEBI:59789"/>
    </ligand>
</feature>
<feature type="active site" description="Proton acceptor" evidence="8">
    <location>
        <position position="169"/>
    </location>
</feature>
<dbReference type="EMBL" id="HBGI01002126">
    <property type="protein sequence ID" value="CAD9239646.1"/>
    <property type="molecule type" value="Transcribed_RNA"/>
</dbReference>
<evidence type="ECO:0000256" key="1">
    <source>
        <dbReference type="ARBA" id="ARBA00022490"/>
    </source>
</evidence>
<dbReference type="FunFam" id="3.40.50.150:FF:000220">
    <property type="entry name" value="CAMK protein kinase"/>
    <property type="match status" value="1"/>
</dbReference>
<keyword evidence="1 8" id="KW-0963">Cytoplasm</keyword>
<proteinExistence type="inferred from homology"/>
<dbReference type="Pfam" id="PF01728">
    <property type="entry name" value="FtsJ"/>
    <property type="match status" value="1"/>
</dbReference>
<keyword evidence="6 8" id="KW-0819">tRNA processing</keyword>
<comment type="subcellular location">
    <subcellularLocation>
        <location evidence="8">Cytoplasm</location>
    </subcellularLocation>
</comment>
<dbReference type="GO" id="GO:0006364">
    <property type="term" value="P:rRNA processing"/>
    <property type="evidence" value="ECO:0007669"/>
    <property type="project" value="UniProtKB-KW"/>
</dbReference>
<comment type="catalytic activity">
    <reaction evidence="7 8">
        <text>cytidine(32)/guanosine(34) in tRNA + 2 S-adenosyl-L-methionine = 2'-O-methylcytidine(32)/2'-O-methylguanosine(34) in tRNA + 2 S-adenosyl-L-homocysteine + 2 H(+)</text>
        <dbReference type="Rhea" id="RHEA:42396"/>
        <dbReference type="Rhea" id="RHEA-COMP:10246"/>
        <dbReference type="Rhea" id="RHEA-COMP:10247"/>
        <dbReference type="ChEBI" id="CHEBI:15378"/>
        <dbReference type="ChEBI" id="CHEBI:57856"/>
        <dbReference type="ChEBI" id="CHEBI:59789"/>
        <dbReference type="ChEBI" id="CHEBI:74269"/>
        <dbReference type="ChEBI" id="CHEBI:74445"/>
        <dbReference type="ChEBI" id="CHEBI:74495"/>
        <dbReference type="ChEBI" id="CHEBI:82748"/>
        <dbReference type="EC" id="2.1.1.205"/>
    </reaction>
</comment>
<evidence type="ECO:0000256" key="8">
    <source>
        <dbReference type="HAMAP-Rule" id="MF_03162"/>
    </source>
</evidence>
<feature type="binding site" evidence="8">
    <location>
        <position position="129"/>
    </location>
    <ligand>
        <name>S-adenosyl-L-methionine</name>
        <dbReference type="ChEBI" id="CHEBI:59789"/>
    </ligand>
</feature>
<dbReference type="InterPro" id="IPR002877">
    <property type="entry name" value="RNA_MeTrfase_FtsJ_dom"/>
</dbReference>
<dbReference type="InterPro" id="IPR015507">
    <property type="entry name" value="rRNA-MeTfrase_E"/>
</dbReference>
<organism evidence="11">
    <name type="scientific">Erythrolobus australicus</name>
    <dbReference type="NCBI Taxonomy" id="1077150"/>
    <lineage>
        <taxon>Eukaryota</taxon>
        <taxon>Rhodophyta</taxon>
        <taxon>Bangiophyceae</taxon>
        <taxon>Porphyridiales</taxon>
        <taxon>Porphyridiaceae</taxon>
        <taxon>Erythrolobus</taxon>
    </lineage>
</organism>
<evidence type="ECO:0000256" key="9">
    <source>
        <dbReference type="SAM" id="MobiDB-lite"/>
    </source>
</evidence>
<comment type="similarity">
    <text evidence="8">Belongs to the class I-like SAM-binding methyltransferase superfamily. RNA methyltransferase RlmE family. TRM7 subfamily.</text>
</comment>
<evidence type="ECO:0000256" key="4">
    <source>
        <dbReference type="ARBA" id="ARBA00022679"/>
    </source>
</evidence>
<feature type="region of interest" description="Disordered" evidence="9">
    <location>
        <begin position="233"/>
        <end position="253"/>
    </location>
</feature>
<dbReference type="Gene3D" id="3.40.50.150">
    <property type="entry name" value="Vaccinia Virus protein VP39"/>
    <property type="match status" value="1"/>
</dbReference>
<feature type="compositionally biased region" description="Polar residues" evidence="9">
    <location>
        <begin position="235"/>
        <end position="245"/>
    </location>
</feature>
<evidence type="ECO:0000256" key="5">
    <source>
        <dbReference type="ARBA" id="ARBA00022691"/>
    </source>
</evidence>
<dbReference type="InterPro" id="IPR050082">
    <property type="entry name" value="RNA_methyltr_RlmE"/>
</dbReference>
<dbReference type="EC" id="2.1.1.205" evidence="8"/>